<dbReference type="AlphaFoldDB" id="A0A0A0D2S8"/>
<organism evidence="1 2">
    <name type="scientific">Inquilinus limosus MP06</name>
    <dbReference type="NCBI Taxonomy" id="1398085"/>
    <lineage>
        <taxon>Bacteria</taxon>
        <taxon>Pseudomonadati</taxon>
        <taxon>Pseudomonadota</taxon>
        <taxon>Alphaproteobacteria</taxon>
        <taxon>Rhodospirillales</taxon>
        <taxon>Rhodospirillaceae</taxon>
        <taxon>Inquilinus</taxon>
    </lineage>
</organism>
<dbReference type="OrthoDB" id="7360588at2"/>
<proteinExistence type="predicted"/>
<evidence type="ECO:0000313" key="1">
    <source>
        <dbReference type="EMBL" id="KGM33026.1"/>
    </source>
</evidence>
<name>A0A0A0D2S8_9PROT</name>
<accession>A0A0A0D2S8</accession>
<dbReference type="Proteomes" id="UP000029995">
    <property type="component" value="Unassembled WGS sequence"/>
</dbReference>
<gene>
    <name evidence="1" type="ORF">P409_18020</name>
</gene>
<reference evidence="1 2" key="1">
    <citation type="submission" date="2014-01" db="EMBL/GenBank/DDBJ databases">
        <title>Genome sequence determination for a cystic fibrosis isolate, Inquilinus limosus.</title>
        <authorList>
            <person name="Pino M."/>
            <person name="Di Conza J."/>
            <person name="Gutkind G."/>
        </authorList>
    </citation>
    <scope>NUCLEOTIDE SEQUENCE [LARGE SCALE GENOMIC DNA]</scope>
    <source>
        <strain evidence="1 2">MP06</strain>
    </source>
</reference>
<dbReference type="EMBL" id="JANX01000232">
    <property type="protein sequence ID" value="KGM33026.1"/>
    <property type="molecule type" value="Genomic_DNA"/>
</dbReference>
<dbReference type="RefSeq" id="WP_034840688.1">
    <property type="nucleotide sequence ID" value="NZ_JANX01000232.1"/>
</dbReference>
<evidence type="ECO:0000313" key="2">
    <source>
        <dbReference type="Proteomes" id="UP000029995"/>
    </source>
</evidence>
<comment type="caution">
    <text evidence="1">The sequence shown here is derived from an EMBL/GenBank/DDBJ whole genome shotgun (WGS) entry which is preliminary data.</text>
</comment>
<sequence>MPAVKNVRYVTKRELPTVEDALYAAEGLTADFEERLQIAAELSGLSIDDVRAAAEAQAAEMAKKSTLRITSTIRSNTGSAVVVERRRTRSVTMPRSLTLA</sequence>
<protein>
    <submittedName>
        <fullName evidence="1">Uncharacterized protein</fullName>
    </submittedName>
</protein>